<organism evidence="3 4">
    <name type="scientific">Heterostelium pallidum (strain ATCC 26659 / Pp 5 / PN500)</name>
    <name type="common">Cellular slime mold</name>
    <name type="synonym">Polysphondylium pallidum</name>
    <dbReference type="NCBI Taxonomy" id="670386"/>
    <lineage>
        <taxon>Eukaryota</taxon>
        <taxon>Amoebozoa</taxon>
        <taxon>Evosea</taxon>
        <taxon>Eumycetozoa</taxon>
        <taxon>Dictyostelia</taxon>
        <taxon>Acytosteliales</taxon>
        <taxon>Acytosteliaceae</taxon>
        <taxon>Heterostelium</taxon>
    </lineage>
</organism>
<gene>
    <name evidence="3" type="ORF">PPL_04714</name>
</gene>
<feature type="region of interest" description="Disordered" evidence="2">
    <location>
        <begin position="165"/>
        <end position="270"/>
    </location>
</feature>
<feature type="compositionally biased region" description="Basic and acidic residues" evidence="2">
    <location>
        <begin position="185"/>
        <end position="195"/>
    </location>
</feature>
<evidence type="ECO:0000313" key="3">
    <source>
        <dbReference type="EMBL" id="EFA82290.1"/>
    </source>
</evidence>
<evidence type="ECO:0000256" key="2">
    <source>
        <dbReference type="SAM" id="MobiDB-lite"/>
    </source>
</evidence>
<reference evidence="3 4" key="1">
    <citation type="journal article" date="2011" name="Genome Res.">
        <title>Phylogeny-wide analysis of social amoeba genomes highlights ancient origins for complex intercellular communication.</title>
        <authorList>
            <person name="Heidel A.J."/>
            <person name="Lawal H.M."/>
            <person name="Felder M."/>
            <person name="Schilde C."/>
            <person name="Helps N.R."/>
            <person name="Tunggal B."/>
            <person name="Rivero F."/>
            <person name="John U."/>
            <person name="Schleicher M."/>
            <person name="Eichinger L."/>
            <person name="Platzer M."/>
            <person name="Noegel A.A."/>
            <person name="Schaap P."/>
            <person name="Gloeckner G."/>
        </authorList>
    </citation>
    <scope>NUCLEOTIDE SEQUENCE [LARGE SCALE GENOMIC DNA]</scope>
    <source>
        <strain evidence="4">ATCC 26659 / Pp 5 / PN500</strain>
    </source>
</reference>
<sequence length="270" mass="31648">MNLLPQKSWNVWNAKNRARVERDKEELRIKDEQKRKREIEIQQERRIEILKSKKAVLFENDQTDNDSLDNDNNQVARDIINDDINNGTTTITQSSTTIEQPIQRFELFKDIVNNSTNNNNNNMKKDVNNNNYNIKKKEENVIYKSPLGEGSLEFSKKTARWEQPLEDIDNPAELNTNKHRKKLKRESWTLSKEDPSTFINKVTGHKPSGTDKNSNNNNNNNQSKEVKSNDNTKKKNKSIEELRAERLAREEKERKRASELIKQKSKSTKL</sequence>
<comment type="caution">
    <text evidence="3">The sequence shown here is derived from an EMBL/GenBank/DDBJ whole genome shotgun (WGS) entry which is preliminary data.</text>
</comment>
<dbReference type="Proteomes" id="UP000001396">
    <property type="component" value="Unassembled WGS sequence"/>
</dbReference>
<dbReference type="EMBL" id="ADBJ01000020">
    <property type="protein sequence ID" value="EFA82290.1"/>
    <property type="molecule type" value="Genomic_DNA"/>
</dbReference>
<accession>D3B8C2</accession>
<proteinExistence type="predicted"/>
<dbReference type="InParanoid" id="D3B8C2"/>
<keyword evidence="1" id="KW-0175">Coiled coil</keyword>
<dbReference type="AlphaFoldDB" id="D3B8C2"/>
<name>D3B8C2_HETP5</name>
<dbReference type="PANTHER" id="PTHR22093">
    <property type="entry name" value="LEUKOCYTE RECEPTOR CLUSTER LRC MEMBER 1"/>
    <property type="match status" value="1"/>
</dbReference>
<keyword evidence="4" id="KW-1185">Reference proteome</keyword>
<feature type="compositionally biased region" description="Low complexity" evidence="2">
    <location>
        <begin position="212"/>
        <end position="223"/>
    </location>
</feature>
<dbReference type="GeneID" id="31360201"/>
<dbReference type="FunCoup" id="D3B8C2">
    <property type="interactions" value="805"/>
</dbReference>
<dbReference type="STRING" id="670386.D3B8C2"/>
<evidence type="ECO:0000313" key="4">
    <source>
        <dbReference type="Proteomes" id="UP000001396"/>
    </source>
</evidence>
<evidence type="ECO:0008006" key="5">
    <source>
        <dbReference type="Google" id="ProtNLM"/>
    </source>
</evidence>
<dbReference type="OMA" id="LETNNDY"/>
<evidence type="ECO:0000256" key="1">
    <source>
        <dbReference type="SAM" id="Coils"/>
    </source>
</evidence>
<feature type="coiled-coil region" evidence="1">
    <location>
        <begin position="15"/>
        <end position="42"/>
    </location>
</feature>
<dbReference type="RefSeq" id="XP_020434407.1">
    <property type="nucleotide sequence ID" value="XM_020575612.1"/>
</dbReference>
<protein>
    <recommendedName>
        <fullName evidence="5">CBF1-interacting co-repressor CIR N-terminal domain-containing protein</fullName>
    </recommendedName>
</protein>
<feature type="compositionally biased region" description="Basic and acidic residues" evidence="2">
    <location>
        <begin position="224"/>
        <end position="262"/>
    </location>
</feature>
<dbReference type="PANTHER" id="PTHR22093:SF0">
    <property type="entry name" value="LEUKOCYTE RECEPTOR CLUSTER MEMBER 1"/>
    <property type="match status" value="1"/>
</dbReference>
<dbReference type="InterPro" id="IPR039875">
    <property type="entry name" value="LENG1-like"/>
</dbReference>